<dbReference type="EMBL" id="JAHIBW010000024">
    <property type="protein sequence ID" value="KAG7298390.1"/>
    <property type="molecule type" value="Genomic_DNA"/>
</dbReference>
<reference evidence="2 3" key="1">
    <citation type="submission" date="2021-06" db="EMBL/GenBank/DDBJ databases">
        <title>A haploid diamondback moth (Plutella xylostella L.) genome assembly resolves 31 chromosomes and identifies a diamide resistance mutation.</title>
        <authorList>
            <person name="Ward C.M."/>
            <person name="Perry K.D."/>
            <person name="Baker G."/>
            <person name="Powis K."/>
            <person name="Heckel D.G."/>
            <person name="Baxter S.W."/>
        </authorList>
    </citation>
    <scope>NUCLEOTIDE SEQUENCE [LARGE SCALE GENOMIC DNA]</scope>
    <source>
        <strain evidence="2 3">LV</strain>
        <tissue evidence="2">Single pupa</tissue>
    </source>
</reference>
<protein>
    <recommendedName>
        <fullName evidence="1">DNA-dependent protein kinase catalytic subunit CC3 domain-containing protein</fullName>
    </recommendedName>
</protein>
<gene>
    <name evidence="2" type="ORF">JYU34_018007</name>
</gene>
<keyword evidence="3" id="KW-1185">Reference proteome</keyword>
<comment type="caution">
    <text evidence="2">The sequence shown here is derived from an EMBL/GenBank/DDBJ whole genome shotgun (WGS) entry which is preliminary data.</text>
</comment>
<evidence type="ECO:0000259" key="1">
    <source>
        <dbReference type="SMART" id="SM01344"/>
    </source>
</evidence>
<sequence length="541" mass="60434">MQYRHNPTYAIQTAQCSDNISYASTLPVLRSSLTAHAPAVSALLRGVAGAPPALLPLLPALPLAAPLPAWLSTALHACAASIATHAGTLHAVRDLCTRDARTDMFDALLLPVVRYSPTKACEDFFCETMNSILSDLWPRSKSSNNFIQYAKAFALAQLAFEKLPLSTLQSPTSPLYANLDLRGSKSLAAAICKICKTLRDGVAPGNDLEAYRSFHQANFNCFAAVLCKTRSGEKFFQVLFHDTVWDKIVDDTKQYKLYIQPLERHQSTKRHTLPAGASETELSLSQFTAPVATFFTRTLSDNPRAYMLEETRIIINCKDKFKSSADTLTPQLLRMVATTPYEHEGKKLLNGLHVNTLKTIAYWAEENKKKKALTQQEITHLNTTITLYIHTCVYHKHRSSVFKALMQTFNEVLKLYADGVQVQWDIFDGYLKETSNEPACLELLTILSKNSVYIEQLAPTILKMMESKQILAKKLSNTATLLGLALAACHDSSVTTVNLSRLWKVLDRMRTGNDSKIQDYVKVLFYMQNGCKLCCNESNFR</sequence>
<dbReference type="Pfam" id="PF08163">
    <property type="entry name" value="DNAPKcs_CC3"/>
    <property type="match status" value="1"/>
</dbReference>
<dbReference type="Proteomes" id="UP000823941">
    <property type="component" value="Chromosome 24"/>
</dbReference>
<dbReference type="SMART" id="SM01344">
    <property type="entry name" value="NUC194"/>
    <property type="match status" value="1"/>
</dbReference>
<name>A0ABQ7PZH8_PLUXY</name>
<feature type="domain" description="DNA-dependent protein kinase catalytic subunit CC3" evidence="1">
    <location>
        <begin position="98"/>
        <end position="378"/>
    </location>
</feature>
<accession>A0ABQ7PZH8</accession>
<evidence type="ECO:0000313" key="3">
    <source>
        <dbReference type="Proteomes" id="UP000823941"/>
    </source>
</evidence>
<organism evidence="2 3">
    <name type="scientific">Plutella xylostella</name>
    <name type="common">Diamondback moth</name>
    <name type="synonym">Plutella maculipennis</name>
    <dbReference type="NCBI Taxonomy" id="51655"/>
    <lineage>
        <taxon>Eukaryota</taxon>
        <taxon>Metazoa</taxon>
        <taxon>Ecdysozoa</taxon>
        <taxon>Arthropoda</taxon>
        <taxon>Hexapoda</taxon>
        <taxon>Insecta</taxon>
        <taxon>Pterygota</taxon>
        <taxon>Neoptera</taxon>
        <taxon>Endopterygota</taxon>
        <taxon>Lepidoptera</taxon>
        <taxon>Glossata</taxon>
        <taxon>Ditrysia</taxon>
        <taxon>Yponomeutoidea</taxon>
        <taxon>Plutellidae</taxon>
        <taxon>Plutella</taxon>
    </lineage>
</organism>
<evidence type="ECO:0000313" key="2">
    <source>
        <dbReference type="EMBL" id="KAG7298390.1"/>
    </source>
</evidence>
<proteinExistence type="predicted"/>
<dbReference type="InterPro" id="IPR012582">
    <property type="entry name" value="DNAPKcs_CC3"/>
</dbReference>